<sequence length="282" mass="31956">MKKNIIIIASVLLVAACLSIGGVLFFKQQKKEQQADKAEKQSLIVKKEKEAVKQENLQKKEAQKEAQTEASESKKIDKNQKTAYLTIDDGPTKYLKQIVEALKKENVKATFFFVGNNINDEYKADIKQAVQDGNSVGMHSMSHDANKLYKQGQFIPEMEQESKLLSDIVGKKVGLIRAPYGSTYLNNDQVQKAKADKFRLLDWNIDSNDWKHKGKPQETVSFVSQELDGFHKISPVILVHETKDTLDAIPALVKAIRAKGFVLEPYFEDNDFHLNFKKDPNL</sequence>
<evidence type="ECO:0000256" key="2">
    <source>
        <dbReference type="SAM" id="Phobius"/>
    </source>
</evidence>
<dbReference type="PANTHER" id="PTHR10587">
    <property type="entry name" value="GLYCOSYL TRANSFERASE-RELATED"/>
    <property type="match status" value="1"/>
</dbReference>
<dbReference type="GO" id="GO:0005975">
    <property type="term" value="P:carbohydrate metabolic process"/>
    <property type="evidence" value="ECO:0007669"/>
    <property type="project" value="InterPro"/>
</dbReference>
<dbReference type="Gene3D" id="3.20.20.370">
    <property type="entry name" value="Glycoside hydrolase/deacetylase"/>
    <property type="match status" value="1"/>
</dbReference>
<evidence type="ECO:0000259" key="3">
    <source>
        <dbReference type="PROSITE" id="PS51677"/>
    </source>
</evidence>
<gene>
    <name evidence="4" type="ORF">HCB69_05805</name>
    <name evidence="5" type="ORF">HCC36_00100</name>
    <name evidence="6" type="ORF">HCJ81_06750</name>
</gene>
<dbReference type="RefSeq" id="WP_185628044.1">
    <property type="nucleotide sequence ID" value="NZ_JAARZS010000011.1"/>
</dbReference>
<dbReference type="InterPro" id="IPR050248">
    <property type="entry name" value="Polysacc_deacetylase_ArnD"/>
</dbReference>
<keyword evidence="2" id="KW-0472">Membrane</keyword>
<dbReference type="InterPro" id="IPR002509">
    <property type="entry name" value="NODB_dom"/>
</dbReference>
<dbReference type="GO" id="GO:0016810">
    <property type="term" value="F:hydrolase activity, acting on carbon-nitrogen (but not peptide) bonds"/>
    <property type="evidence" value="ECO:0007669"/>
    <property type="project" value="InterPro"/>
</dbReference>
<dbReference type="AlphaFoldDB" id="A0A7X0ZUI3"/>
<organism evidence="6 8">
    <name type="scientific">Listeria booriae</name>
    <dbReference type="NCBI Taxonomy" id="1552123"/>
    <lineage>
        <taxon>Bacteria</taxon>
        <taxon>Bacillati</taxon>
        <taxon>Bacillota</taxon>
        <taxon>Bacilli</taxon>
        <taxon>Bacillales</taxon>
        <taxon>Listeriaceae</taxon>
        <taxon>Listeria</taxon>
    </lineage>
</organism>
<dbReference type="PROSITE" id="PS51677">
    <property type="entry name" value="NODB"/>
    <property type="match status" value="1"/>
</dbReference>
<keyword evidence="2" id="KW-0812">Transmembrane</keyword>
<evidence type="ECO:0000313" key="9">
    <source>
        <dbReference type="Proteomes" id="UP000585696"/>
    </source>
</evidence>
<reference evidence="7 8" key="1">
    <citation type="submission" date="2020-03" db="EMBL/GenBank/DDBJ databases">
        <title>Soil Listeria distribution.</title>
        <authorList>
            <person name="Liao J."/>
            <person name="Wiedmann M."/>
        </authorList>
    </citation>
    <scope>NUCLEOTIDE SEQUENCE [LARGE SCALE GENOMIC DNA]</scope>
    <source>
        <strain evidence="6 8">FSL L7-0039</strain>
        <strain evidence="5 7">FSL L7-0051</strain>
        <strain evidence="4 9">FSL L7-0054</strain>
    </source>
</reference>
<feature type="region of interest" description="Disordered" evidence="1">
    <location>
        <begin position="55"/>
        <end position="75"/>
    </location>
</feature>
<accession>A0A7X0ZUI3</accession>
<evidence type="ECO:0000313" key="5">
    <source>
        <dbReference type="EMBL" id="MBC2291614.1"/>
    </source>
</evidence>
<evidence type="ECO:0000313" key="4">
    <source>
        <dbReference type="EMBL" id="MBC2283886.1"/>
    </source>
</evidence>
<dbReference type="EMBL" id="JAARZS010000011">
    <property type="protein sequence ID" value="MBC2283886.1"/>
    <property type="molecule type" value="Genomic_DNA"/>
</dbReference>
<dbReference type="Pfam" id="PF01522">
    <property type="entry name" value="Polysacc_deac_1"/>
    <property type="match status" value="1"/>
</dbReference>
<evidence type="ECO:0000313" key="7">
    <source>
        <dbReference type="Proteomes" id="UP000543005"/>
    </source>
</evidence>
<protein>
    <submittedName>
        <fullName evidence="6">Polysaccharide deacetylase family protein</fullName>
    </submittedName>
</protein>
<keyword evidence="2" id="KW-1133">Transmembrane helix</keyword>
<comment type="caution">
    <text evidence="6">The sequence shown here is derived from an EMBL/GenBank/DDBJ whole genome shotgun (WGS) entry which is preliminary data.</text>
</comment>
<feature type="transmembrane region" description="Helical" evidence="2">
    <location>
        <begin position="6"/>
        <end position="26"/>
    </location>
</feature>
<dbReference type="PANTHER" id="PTHR10587:SF125">
    <property type="entry name" value="POLYSACCHARIDE DEACETYLASE YHEN-RELATED"/>
    <property type="match status" value="1"/>
</dbReference>
<evidence type="ECO:0000313" key="6">
    <source>
        <dbReference type="EMBL" id="MBC2310581.1"/>
    </source>
</evidence>
<dbReference type="EMBL" id="JAARZT010000001">
    <property type="protein sequence ID" value="MBC2291614.1"/>
    <property type="molecule type" value="Genomic_DNA"/>
</dbReference>
<dbReference type="Proteomes" id="UP000565628">
    <property type="component" value="Unassembled WGS sequence"/>
</dbReference>
<feature type="domain" description="NodB homology" evidence="3">
    <location>
        <begin position="81"/>
        <end position="264"/>
    </location>
</feature>
<evidence type="ECO:0000313" key="8">
    <source>
        <dbReference type="Proteomes" id="UP000565628"/>
    </source>
</evidence>
<dbReference type="Proteomes" id="UP000543005">
    <property type="component" value="Unassembled WGS sequence"/>
</dbReference>
<dbReference type="SUPFAM" id="SSF88713">
    <property type="entry name" value="Glycoside hydrolase/deacetylase"/>
    <property type="match status" value="1"/>
</dbReference>
<proteinExistence type="predicted"/>
<dbReference type="Proteomes" id="UP000585696">
    <property type="component" value="Unassembled WGS sequence"/>
</dbReference>
<evidence type="ECO:0000256" key="1">
    <source>
        <dbReference type="SAM" id="MobiDB-lite"/>
    </source>
</evidence>
<dbReference type="PROSITE" id="PS51257">
    <property type="entry name" value="PROKAR_LIPOPROTEIN"/>
    <property type="match status" value="1"/>
</dbReference>
<dbReference type="EMBL" id="JAASWV010000007">
    <property type="protein sequence ID" value="MBC2310581.1"/>
    <property type="molecule type" value="Genomic_DNA"/>
</dbReference>
<dbReference type="InterPro" id="IPR011330">
    <property type="entry name" value="Glyco_hydro/deAcase_b/a-brl"/>
</dbReference>
<name>A0A7X0ZUI3_9LIST</name>